<protein>
    <recommendedName>
        <fullName evidence="3">Sulfotransferase domain-containing protein</fullName>
    </recommendedName>
</protein>
<proteinExistence type="predicted"/>
<gene>
    <name evidence="1" type="ordered locus">Maqu_2626</name>
</gene>
<evidence type="ECO:0000313" key="2">
    <source>
        <dbReference type="Proteomes" id="UP000000998"/>
    </source>
</evidence>
<dbReference type="EMBL" id="CP000514">
    <property type="protein sequence ID" value="ABM19701.1"/>
    <property type="molecule type" value="Genomic_DNA"/>
</dbReference>
<dbReference type="HOGENOM" id="CLU_042139_0_0_6"/>
<accession>A1U3Y2</accession>
<dbReference type="InterPro" id="IPR027417">
    <property type="entry name" value="P-loop_NTPase"/>
</dbReference>
<dbReference type="KEGG" id="maq:Maqu_2626"/>
<dbReference type="RefSeq" id="WP_011786072.1">
    <property type="nucleotide sequence ID" value="NC_008740.1"/>
</dbReference>
<dbReference type="AlphaFoldDB" id="A1U3Y2"/>
<reference evidence="2" key="1">
    <citation type="journal article" date="2011" name="Appl. Environ. Microbiol.">
        <title>Genomic potential of Marinobacter aquaeolei, a biogeochemical 'opportunitroph'.</title>
        <authorList>
            <person name="Singer E."/>
            <person name="Webb E.A."/>
            <person name="Nelson W.C."/>
            <person name="Heidelberg J.F."/>
            <person name="Ivanova N."/>
            <person name="Pati A."/>
            <person name="Edwards K.J."/>
        </authorList>
    </citation>
    <scope>NUCLEOTIDE SEQUENCE [LARGE SCALE GENOMIC DNA]</scope>
    <source>
        <strain evidence="2">ATCC 700491 / DSM 11845 / VT8</strain>
    </source>
</reference>
<dbReference type="STRING" id="351348.Maqu_2626"/>
<dbReference type="Gene3D" id="3.40.50.300">
    <property type="entry name" value="P-loop containing nucleotide triphosphate hydrolases"/>
    <property type="match status" value="1"/>
</dbReference>
<name>A1U3Y2_MARN8</name>
<dbReference type="SUPFAM" id="SSF52540">
    <property type="entry name" value="P-loop containing nucleoside triphosphate hydrolases"/>
    <property type="match status" value="1"/>
</dbReference>
<sequence length="324" mass="37439">MKTVYLHIGANKTGSTSIQRFMNNNKKWLADHDVFYPNLGVYDNAHYEVSEFFGFGPKLSGAPLFFEKKLSKCIAGSEQNKVVLSSEYLMLDGSIDRVKSFLSDYRVKVILYIRRHDLWFESLYNQAVKTAQNPPWEKGASSYLDYQMNRGRQRFDYLEVIERWASAFGKDAMIVRPFERQQFFKKDLISDFIKSLGVGFESRPHEVDDVANESLSVRILDFVDSLNRIKNISADDKALAIKAVSEMTKGDKKRFALSPSQRIELIRRFEPSYKVIATTYLNRSDGRLFYEDFPEADADWMEPEKATLAQAIGLFAKLSQRIQF</sequence>
<dbReference type="OrthoDB" id="547265at2"/>
<evidence type="ECO:0008006" key="3">
    <source>
        <dbReference type="Google" id="ProtNLM"/>
    </source>
</evidence>
<dbReference type="Proteomes" id="UP000000998">
    <property type="component" value="Chromosome"/>
</dbReference>
<dbReference type="eggNOG" id="COG1874">
    <property type="taxonomic scope" value="Bacteria"/>
</dbReference>
<organism evidence="1 2">
    <name type="scientific">Marinobacter nauticus (strain ATCC 700491 / DSM 11845 / VT8)</name>
    <name type="common">Marinobacter aquaeolei</name>
    <dbReference type="NCBI Taxonomy" id="351348"/>
    <lineage>
        <taxon>Bacteria</taxon>
        <taxon>Pseudomonadati</taxon>
        <taxon>Pseudomonadota</taxon>
        <taxon>Gammaproteobacteria</taxon>
        <taxon>Pseudomonadales</taxon>
        <taxon>Marinobacteraceae</taxon>
        <taxon>Marinobacter</taxon>
    </lineage>
</organism>
<evidence type="ECO:0000313" key="1">
    <source>
        <dbReference type="EMBL" id="ABM19701.1"/>
    </source>
</evidence>